<dbReference type="InterPro" id="IPR027574">
    <property type="entry name" value="Thiaminase_II"/>
</dbReference>
<dbReference type="GO" id="GO:0050334">
    <property type="term" value="F:thiaminase activity"/>
    <property type="evidence" value="ECO:0007669"/>
    <property type="project" value="InterPro"/>
</dbReference>
<dbReference type="InterPro" id="IPR004305">
    <property type="entry name" value="Thiaminase-2/PQQC"/>
</dbReference>
<accession>A0AA35R5V7</accession>
<name>A0AA35R5V7_GEOBA</name>
<evidence type="ECO:0000313" key="2">
    <source>
        <dbReference type="EMBL" id="CAI8004319.1"/>
    </source>
</evidence>
<dbReference type="PANTHER" id="PTHR43198">
    <property type="entry name" value="BIFUNCTIONAL TH2 PROTEIN"/>
    <property type="match status" value="1"/>
</dbReference>
<feature type="domain" description="Thiaminase-2/PQQC" evidence="1">
    <location>
        <begin position="13"/>
        <end position="216"/>
    </location>
</feature>
<dbReference type="Proteomes" id="UP001174909">
    <property type="component" value="Unassembled WGS sequence"/>
</dbReference>
<evidence type="ECO:0000259" key="1">
    <source>
        <dbReference type="Pfam" id="PF03070"/>
    </source>
</evidence>
<dbReference type="AlphaFoldDB" id="A0AA35R5V7"/>
<comment type="caution">
    <text evidence="2">The sequence shown here is derived from an EMBL/GenBank/DDBJ whole genome shotgun (WGS) entry which is preliminary data.</text>
</comment>
<evidence type="ECO:0000313" key="3">
    <source>
        <dbReference type="Proteomes" id="UP001174909"/>
    </source>
</evidence>
<proteinExistence type="predicted"/>
<dbReference type="CDD" id="cd19366">
    <property type="entry name" value="TenA_C_BhTenA-like"/>
    <property type="match status" value="1"/>
</dbReference>
<reference evidence="2" key="1">
    <citation type="submission" date="2023-03" db="EMBL/GenBank/DDBJ databases">
        <authorList>
            <person name="Steffen K."/>
            <person name="Cardenas P."/>
        </authorList>
    </citation>
    <scope>NUCLEOTIDE SEQUENCE</scope>
</reference>
<dbReference type="Gene3D" id="1.20.910.10">
    <property type="entry name" value="Heme oxygenase-like"/>
    <property type="match status" value="1"/>
</dbReference>
<dbReference type="InterPro" id="IPR016084">
    <property type="entry name" value="Haem_Oase-like_multi-hlx"/>
</dbReference>
<dbReference type="PANTHER" id="PTHR43198:SF2">
    <property type="entry name" value="SI:CH1073-67J19.1-RELATED"/>
    <property type="match status" value="1"/>
</dbReference>
<dbReference type="GO" id="GO:0005829">
    <property type="term" value="C:cytosol"/>
    <property type="evidence" value="ECO:0007669"/>
    <property type="project" value="TreeGrafter"/>
</dbReference>
<dbReference type="SUPFAM" id="SSF48613">
    <property type="entry name" value="Heme oxygenase-like"/>
    <property type="match status" value="1"/>
</dbReference>
<dbReference type="InterPro" id="IPR050967">
    <property type="entry name" value="Thiamine_Salvage_TenA"/>
</dbReference>
<dbReference type="EMBL" id="CASHTH010000556">
    <property type="protein sequence ID" value="CAI8004319.1"/>
    <property type="molecule type" value="Genomic_DNA"/>
</dbReference>
<keyword evidence="3" id="KW-1185">Reference proteome</keyword>
<sequence>MSFIEGVEERSLPIRQAILEHPFVRGIGRGDLDVERFKFYVTQDYVYLVDYSRALALGAARAPELEVMSWFAGLLDETLNTEMELHRGYCAQFGITREELEATRPVPSTVAYTSYLLRVASQGSFGELAASLLPCQWGYWEIGEHLDREGPPTHAPLYAEWVGMYSSSEFRDLATYLRTLTDRIGNSANAEEQAAMETAYITSLRLEYQFWDMAWNLEQWPT</sequence>
<protein>
    <submittedName>
        <fullName evidence="2">Aminopyrimidine aminohydrolase</fullName>
    </submittedName>
</protein>
<dbReference type="Pfam" id="PF03070">
    <property type="entry name" value="TENA_THI-4"/>
    <property type="match status" value="1"/>
</dbReference>
<dbReference type="NCBIfam" id="TIGR04306">
    <property type="entry name" value="salvage_TenA"/>
    <property type="match status" value="1"/>
</dbReference>
<gene>
    <name evidence="2" type="ORF">GBAR_LOCUS3882</name>
</gene>
<dbReference type="GO" id="GO:0006772">
    <property type="term" value="P:thiamine metabolic process"/>
    <property type="evidence" value="ECO:0007669"/>
    <property type="project" value="InterPro"/>
</dbReference>
<organism evidence="2 3">
    <name type="scientific">Geodia barretti</name>
    <name type="common">Barrett's horny sponge</name>
    <dbReference type="NCBI Taxonomy" id="519541"/>
    <lineage>
        <taxon>Eukaryota</taxon>
        <taxon>Metazoa</taxon>
        <taxon>Porifera</taxon>
        <taxon>Demospongiae</taxon>
        <taxon>Heteroscleromorpha</taxon>
        <taxon>Tetractinellida</taxon>
        <taxon>Astrophorina</taxon>
        <taxon>Geodiidae</taxon>
        <taxon>Geodia</taxon>
    </lineage>
</organism>